<comment type="caution">
    <text evidence="1">The sequence shown here is derived from an EMBL/GenBank/DDBJ whole genome shotgun (WGS) entry which is preliminary data.</text>
</comment>
<reference evidence="1" key="1">
    <citation type="submission" date="2020-11" db="EMBL/GenBank/DDBJ databases">
        <authorList>
            <consortium name="DOE Joint Genome Institute"/>
            <person name="Ahrendt S."/>
            <person name="Riley R."/>
            <person name="Andreopoulos W."/>
            <person name="LaButti K."/>
            <person name="Pangilinan J."/>
            <person name="Ruiz-duenas F.J."/>
            <person name="Barrasa J.M."/>
            <person name="Sanchez-Garcia M."/>
            <person name="Camarero S."/>
            <person name="Miyauchi S."/>
            <person name="Serrano A."/>
            <person name="Linde D."/>
            <person name="Babiker R."/>
            <person name="Drula E."/>
            <person name="Ayuso-Fernandez I."/>
            <person name="Pacheco R."/>
            <person name="Padilla G."/>
            <person name="Ferreira P."/>
            <person name="Barriuso J."/>
            <person name="Kellner H."/>
            <person name="Castanera R."/>
            <person name="Alfaro M."/>
            <person name="Ramirez L."/>
            <person name="Pisabarro A.G."/>
            <person name="Kuo A."/>
            <person name="Tritt A."/>
            <person name="Lipzen A."/>
            <person name="He G."/>
            <person name="Yan M."/>
            <person name="Ng V."/>
            <person name="Cullen D."/>
            <person name="Martin F."/>
            <person name="Rosso M.-N."/>
            <person name="Henrissat B."/>
            <person name="Hibbett D."/>
            <person name="Martinez A.T."/>
            <person name="Grigoriev I.V."/>
        </authorList>
    </citation>
    <scope>NUCLEOTIDE SEQUENCE</scope>
    <source>
        <strain evidence="1">AH 44721</strain>
    </source>
</reference>
<gene>
    <name evidence="1" type="ORF">CPB84DRAFT_1790268</name>
</gene>
<evidence type="ECO:0000313" key="1">
    <source>
        <dbReference type="EMBL" id="KAF8883182.1"/>
    </source>
</evidence>
<protein>
    <submittedName>
        <fullName evidence="1">Uncharacterized protein</fullName>
    </submittedName>
</protein>
<feature type="non-terminal residue" evidence="1">
    <location>
        <position position="1"/>
    </location>
</feature>
<dbReference type="EMBL" id="JADNYJ010000117">
    <property type="protein sequence ID" value="KAF8883182.1"/>
    <property type="molecule type" value="Genomic_DNA"/>
</dbReference>
<accession>A0A9P5THY9</accession>
<evidence type="ECO:0000313" key="2">
    <source>
        <dbReference type="Proteomes" id="UP000724874"/>
    </source>
</evidence>
<name>A0A9P5THY9_GYMJU</name>
<proteinExistence type="predicted"/>
<organism evidence="1 2">
    <name type="scientific">Gymnopilus junonius</name>
    <name type="common">Spectacular rustgill mushroom</name>
    <name type="synonym">Gymnopilus spectabilis subsp. junonius</name>
    <dbReference type="NCBI Taxonomy" id="109634"/>
    <lineage>
        <taxon>Eukaryota</taxon>
        <taxon>Fungi</taxon>
        <taxon>Dikarya</taxon>
        <taxon>Basidiomycota</taxon>
        <taxon>Agaricomycotina</taxon>
        <taxon>Agaricomycetes</taxon>
        <taxon>Agaricomycetidae</taxon>
        <taxon>Agaricales</taxon>
        <taxon>Agaricineae</taxon>
        <taxon>Hymenogastraceae</taxon>
        <taxon>Gymnopilus</taxon>
    </lineage>
</organism>
<sequence length="70" mass="8098">MRKVYLSSPRTSFCKLSSLMILHCHLVQSINYLETILLLTAKAVQQSLRKPPPEPGIFCMLQTQRRLVRL</sequence>
<dbReference type="Proteomes" id="UP000724874">
    <property type="component" value="Unassembled WGS sequence"/>
</dbReference>
<keyword evidence="2" id="KW-1185">Reference proteome</keyword>
<dbReference type="AlphaFoldDB" id="A0A9P5THY9"/>